<comment type="caution">
    <text evidence="1">The sequence shown here is derived from an EMBL/GenBank/DDBJ whole genome shotgun (WGS) entry which is preliminary data.</text>
</comment>
<keyword evidence="2" id="KW-1185">Reference proteome</keyword>
<protein>
    <submittedName>
        <fullName evidence="1">Uncharacterized protein</fullName>
    </submittedName>
</protein>
<proteinExistence type="predicted"/>
<evidence type="ECO:0000313" key="2">
    <source>
        <dbReference type="Proteomes" id="UP001283361"/>
    </source>
</evidence>
<gene>
    <name evidence="1" type="ORF">RRG08_019335</name>
</gene>
<dbReference type="EMBL" id="JAWDGP010004658">
    <property type="protein sequence ID" value="KAK3762742.1"/>
    <property type="molecule type" value="Genomic_DNA"/>
</dbReference>
<dbReference type="Proteomes" id="UP001283361">
    <property type="component" value="Unassembled WGS sequence"/>
</dbReference>
<accession>A0AAE0Z4Q5</accession>
<name>A0AAE0Z4Q5_9GAST</name>
<dbReference type="AlphaFoldDB" id="A0AAE0Z4Q5"/>
<evidence type="ECO:0000313" key="1">
    <source>
        <dbReference type="EMBL" id="KAK3762742.1"/>
    </source>
</evidence>
<reference evidence="1" key="1">
    <citation type="journal article" date="2023" name="G3 (Bethesda)">
        <title>A reference genome for the long-term kleptoplast-retaining sea slug Elysia crispata morphotype clarki.</title>
        <authorList>
            <person name="Eastman K.E."/>
            <person name="Pendleton A.L."/>
            <person name="Shaikh M.A."/>
            <person name="Suttiyut T."/>
            <person name="Ogas R."/>
            <person name="Tomko P."/>
            <person name="Gavelis G."/>
            <person name="Widhalm J.R."/>
            <person name="Wisecaver J.H."/>
        </authorList>
    </citation>
    <scope>NUCLEOTIDE SEQUENCE</scope>
    <source>
        <strain evidence="1">ECLA1</strain>
    </source>
</reference>
<sequence>MSPRCQESWRSRNYSLQIAKSLTVKTCSGREASLDGVAGRPGLCPAYFILDRELVEGFDRKFAKIGVYICYWWTRDIRSPGTDQPVSV</sequence>
<organism evidence="1 2">
    <name type="scientific">Elysia crispata</name>
    <name type="common">lettuce slug</name>
    <dbReference type="NCBI Taxonomy" id="231223"/>
    <lineage>
        <taxon>Eukaryota</taxon>
        <taxon>Metazoa</taxon>
        <taxon>Spiralia</taxon>
        <taxon>Lophotrochozoa</taxon>
        <taxon>Mollusca</taxon>
        <taxon>Gastropoda</taxon>
        <taxon>Heterobranchia</taxon>
        <taxon>Euthyneura</taxon>
        <taxon>Panpulmonata</taxon>
        <taxon>Sacoglossa</taxon>
        <taxon>Placobranchoidea</taxon>
        <taxon>Plakobranchidae</taxon>
        <taxon>Elysia</taxon>
    </lineage>
</organism>